<comment type="caution">
    <text evidence="3">The sequence shown here is derived from an EMBL/GenBank/DDBJ whole genome shotgun (WGS) entry which is preliminary data.</text>
</comment>
<evidence type="ECO:0000313" key="4">
    <source>
        <dbReference type="Proteomes" id="UP000577346"/>
    </source>
</evidence>
<dbReference type="InterPro" id="IPR016032">
    <property type="entry name" value="Sig_transdc_resp-reg_C-effctor"/>
</dbReference>
<proteinExistence type="predicted"/>
<dbReference type="AlphaFoldDB" id="A0A7W2M0C1"/>
<evidence type="ECO:0000256" key="1">
    <source>
        <dbReference type="SAM" id="MobiDB-lite"/>
    </source>
</evidence>
<evidence type="ECO:0000259" key="2">
    <source>
        <dbReference type="Pfam" id="PF00196"/>
    </source>
</evidence>
<organism evidence="3 4">
    <name type="scientific">Pseudomonas juntendi</name>
    <dbReference type="NCBI Taxonomy" id="2666183"/>
    <lineage>
        <taxon>Bacteria</taxon>
        <taxon>Pseudomonadati</taxon>
        <taxon>Pseudomonadota</taxon>
        <taxon>Gammaproteobacteria</taxon>
        <taxon>Pseudomonadales</taxon>
        <taxon>Pseudomonadaceae</taxon>
        <taxon>Pseudomonas</taxon>
    </lineage>
</organism>
<evidence type="ECO:0000313" key="3">
    <source>
        <dbReference type="EMBL" id="MBA6150335.1"/>
    </source>
</evidence>
<gene>
    <name evidence="3" type="ORF">H4C15_22970</name>
</gene>
<dbReference type="GO" id="GO:0003677">
    <property type="term" value="F:DNA binding"/>
    <property type="evidence" value="ECO:0007669"/>
    <property type="project" value="InterPro"/>
</dbReference>
<dbReference type="GO" id="GO:0006355">
    <property type="term" value="P:regulation of DNA-templated transcription"/>
    <property type="evidence" value="ECO:0007669"/>
    <property type="project" value="InterPro"/>
</dbReference>
<dbReference type="EMBL" id="JACGDA010000065">
    <property type="protein sequence ID" value="MBA6150335.1"/>
    <property type="molecule type" value="Genomic_DNA"/>
</dbReference>
<reference evidence="3 4" key="1">
    <citation type="submission" date="2020-07" db="EMBL/GenBank/DDBJ databases">
        <title>Diversity of carbapenemase encoding genes among Pseudomonas putida group clinical isolates in a tertiary Brazilian hospital.</title>
        <authorList>
            <person name="Alberto-Lei F."/>
            <person name="Nodari C.S."/>
            <person name="Streling A.P."/>
            <person name="Paulino J.T."/>
            <person name="Bessa-Neto F.O."/>
            <person name="Cayo R."/>
            <person name="Gales A.C."/>
        </authorList>
    </citation>
    <scope>NUCLEOTIDE SEQUENCE [LARGE SCALE GENOMIC DNA]</scope>
    <source>
        <strain evidence="3 4">11213</strain>
    </source>
</reference>
<dbReference type="InterPro" id="IPR036388">
    <property type="entry name" value="WH-like_DNA-bd_sf"/>
</dbReference>
<dbReference type="RefSeq" id="WP_182337220.1">
    <property type="nucleotide sequence ID" value="NZ_JACGDA010000065.1"/>
</dbReference>
<sequence>MPAVAKQLDLFDGASEASLYHEPASRSFVAVCTQGHNGKFHQWCVKPGELAAHLAFLGADDMNVWVSQGEFSKPNRRLVNFTRVGVCFLDLDTYKSPAKGWTREQVLEKIHDLCAGAGIPSPSLIVFSGQGYQVKWLLSSYLPRQALVRWNIVQEQLVELFQPLGADPAAKDASRVLRLIGTTNLKTGQKVEVVHAQLDHQSVPAMADFEQLTQALLPRPRQRKTAKSPAAAPFQLVPKEPGKSSHSKLLKGINTRVLAWDRLNDLRTLAELRGGIAPGMRNTYMLIIACQMALSGLIYPHNFKREVRTLQVEISQDPAWLRDRELLSSLQARVEAHHRREKIEYNGRELTPIYTYRTATIIKLLSITPDEQQQLRTLISADLATERNTVRERTKRRAAGVVERVEYLAQRKQTATERREQILAMHAQGLTALQIAAHLDISKKTVTRALADN</sequence>
<dbReference type="Proteomes" id="UP000577346">
    <property type="component" value="Unassembled WGS sequence"/>
</dbReference>
<feature type="region of interest" description="Disordered" evidence="1">
    <location>
        <begin position="220"/>
        <end position="247"/>
    </location>
</feature>
<dbReference type="Gene3D" id="1.10.10.10">
    <property type="entry name" value="Winged helix-like DNA-binding domain superfamily/Winged helix DNA-binding domain"/>
    <property type="match status" value="1"/>
</dbReference>
<dbReference type="Pfam" id="PF00196">
    <property type="entry name" value="GerE"/>
    <property type="match status" value="1"/>
</dbReference>
<protein>
    <submittedName>
        <fullName evidence="3">Helix-turn-helix domain-containing protein</fullName>
    </submittedName>
</protein>
<accession>A0A7W2M0C1</accession>
<name>A0A7W2M0C1_9PSED</name>
<feature type="domain" description="HTH luxR-type" evidence="2">
    <location>
        <begin position="416"/>
        <end position="447"/>
    </location>
</feature>
<dbReference type="SUPFAM" id="SSF46894">
    <property type="entry name" value="C-terminal effector domain of the bipartite response regulators"/>
    <property type="match status" value="1"/>
</dbReference>
<dbReference type="InterPro" id="IPR000792">
    <property type="entry name" value="Tscrpt_reg_LuxR_C"/>
</dbReference>